<keyword evidence="5" id="KW-1185">Reference proteome</keyword>
<dbReference type="Proteomes" id="UP001143362">
    <property type="component" value="Unassembled WGS sequence"/>
</dbReference>
<organism evidence="4 5">
    <name type="scientific">Candidatus Litorirhabdus singularis</name>
    <dbReference type="NCBI Taxonomy" id="2518993"/>
    <lineage>
        <taxon>Bacteria</taxon>
        <taxon>Pseudomonadati</taxon>
        <taxon>Pseudomonadota</taxon>
        <taxon>Gammaproteobacteria</taxon>
        <taxon>Cellvibrionales</taxon>
        <taxon>Halieaceae</taxon>
        <taxon>Candidatus Litorirhabdus</taxon>
    </lineage>
</organism>
<proteinExistence type="inferred from homology"/>
<keyword evidence="1" id="KW-0963">Cytoplasm</keyword>
<dbReference type="InterPro" id="IPR036527">
    <property type="entry name" value="SCP2_sterol-bd_dom_sf"/>
</dbReference>
<protein>
    <recommendedName>
        <fullName evidence="1">Ubiquinone biosynthesis accessory factor UbiJ</fullName>
    </recommendedName>
</protein>
<dbReference type="HAMAP" id="MF_02215">
    <property type="entry name" value="UbiJ"/>
    <property type="match status" value="1"/>
</dbReference>
<reference evidence="4" key="1">
    <citation type="submission" date="2019-02" db="EMBL/GenBank/DDBJ databases">
        <authorList>
            <person name="Li S.-H."/>
        </authorList>
    </citation>
    <scope>NUCLEOTIDE SEQUENCE</scope>
    <source>
        <strain evidence="4">IMCC14734</strain>
    </source>
</reference>
<dbReference type="RefSeq" id="WP_279243784.1">
    <property type="nucleotide sequence ID" value="NZ_SHNN01000001.1"/>
</dbReference>
<comment type="pathway">
    <text evidence="1">Cofactor biosynthesis; ubiquinone biosynthesis.</text>
</comment>
<comment type="subcellular location">
    <subcellularLocation>
        <location evidence="1">Cytoplasm</location>
    </subcellularLocation>
</comment>
<comment type="function">
    <text evidence="1">Required for ubiquinone (coenzyme Q) biosynthesis. Binds hydrophobic ubiquinone biosynthetic intermediates via its SCP2 domain and is essential for the stability of the Ubi complex. May constitute a docking platform where Ubi enzymes assemble and access their SCP2-bound polyprenyl substrates.</text>
</comment>
<evidence type="ECO:0000256" key="2">
    <source>
        <dbReference type="SAM" id="Coils"/>
    </source>
</evidence>
<keyword evidence="1" id="KW-0831">Ubiquinone biosynthesis</keyword>
<accession>A0ABT3TCS9</accession>
<dbReference type="Pfam" id="PF02036">
    <property type="entry name" value="SCP2"/>
    <property type="match status" value="1"/>
</dbReference>
<dbReference type="SUPFAM" id="SSF55718">
    <property type="entry name" value="SCP-like"/>
    <property type="match status" value="1"/>
</dbReference>
<dbReference type="EMBL" id="SHNN01000001">
    <property type="protein sequence ID" value="MCX2979789.1"/>
    <property type="molecule type" value="Genomic_DNA"/>
</dbReference>
<keyword evidence="2" id="KW-0175">Coiled coil</keyword>
<evidence type="ECO:0000256" key="1">
    <source>
        <dbReference type="HAMAP-Rule" id="MF_02215"/>
    </source>
</evidence>
<name>A0ABT3TCS9_9GAMM</name>
<sequence>MSGPDPTLHTAAIAALEQALKRALALDPRSAERLKPLSGHVFHICCTQPELDLFLLVDVGGIRLMGYWDGEITTAVTGTARDFADLATTSDPAAALINGDLSLQGDSAPLIQLQGALAGLDLDWEAPLVQAFGDVVGHQLAEGLRGLLGWGQQASRSFIRQLQEFIQEEARLAPPRQEVEDFFSDLEELNLRVDRLQARLRKAAGQR</sequence>
<evidence type="ECO:0000313" key="5">
    <source>
        <dbReference type="Proteomes" id="UP001143362"/>
    </source>
</evidence>
<gene>
    <name evidence="1" type="primary">ubiJ</name>
    <name evidence="4" type="ORF">EYC98_02805</name>
</gene>
<comment type="caution">
    <text evidence="4">The sequence shown here is derived from an EMBL/GenBank/DDBJ whole genome shotgun (WGS) entry which is preliminary data.</text>
</comment>
<feature type="domain" description="SCP2" evidence="3">
    <location>
        <begin position="20"/>
        <end position="117"/>
    </location>
</feature>
<dbReference type="PANTHER" id="PTHR38693:SF1">
    <property type="entry name" value="UBIQUINONE BIOSYNTHESIS ACCESSORY FACTOR UBIJ"/>
    <property type="match status" value="1"/>
</dbReference>
<dbReference type="InterPro" id="IPR038989">
    <property type="entry name" value="UbiJ"/>
</dbReference>
<evidence type="ECO:0000259" key="3">
    <source>
        <dbReference type="Pfam" id="PF02036"/>
    </source>
</evidence>
<dbReference type="InterPro" id="IPR003033">
    <property type="entry name" value="SCP2_sterol-bd_dom"/>
</dbReference>
<feature type="coiled-coil region" evidence="2">
    <location>
        <begin position="179"/>
        <end position="206"/>
    </location>
</feature>
<dbReference type="PANTHER" id="PTHR38693">
    <property type="entry name" value="UBIQUINONE BIOSYNTHESIS PROTEIN UBIJ"/>
    <property type="match status" value="1"/>
</dbReference>
<evidence type="ECO:0000313" key="4">
    <source>
        <dbReference type="EMBL" id="MCX2979789.1"/>
    </source>
</evidence>
<comment type="similarity">
    <text evidence="1">Belongs to the UbiJ family.</text>
</comment>